<feature type="domain" description="FtsK" evidence="6">
    <location>
        <begin position="954"/>
        <end position="1138"/>
    </location>
</feature>
<evidence type="ECO:0000259" key="6">
    <source>
        <dbReference type="PROSITE" id="PS50901"/>
    </source>
</evidence>
<keyword evidence="8" id="KW-1185">Reference proteome</keyword>
<dbReference type="GO" id="GO:0003677">
    <property type="term" value="F:DNA binding"/>
    <property type="evidence" value="ECO:0007669"/>
    <property type="project" value="InterPro"/>
</dbReference>
<name>A0A7X3SKB0_9FIRM</name>
<keyword evidence="5" id="KW-0812">Transmembrane</keyword>
<dbReference type="InterPro" id="IPR027417">
    <property type="entry name" value="P-loop_NTPase"/>
</dbReference>
<gene>
    <name evidence="7" type="primary">essC</name>
    <name evidence="7" type="ORF">GN277_19055</name>
</gene>
<dbReference type="InterPro" id="IPR023839">
    <property type="entry name" value="Firmicutes_EssC_C"/>
</dbReference>
<proteinExistence type="predicted"/>
<evidence type="ECO:0000256" key="3">
    <source>
        <dbReference type="ARBA" id="ARBA00022840"/>
    </source>
</evidence>
<organism evidence="7 8">
    <name type="scientific">Sporofaciens musculi</name>
    <dbReference type="NCBI Taxonomy" id="2681861"/>
    <lineage>
        <taxon>Bacteria</taxon>
        <taxon>Bacillati</taxon>
        <taxon>Bacillota</taxon>
        <taxon>Clostridia</taxon>
        <taxon>Lachnospirales</taxon>
        <taxon>Lachnospiraceae</taxon>
        <taxon>Sporofaciens</taxon>
    </lineage>
</organism>
<keyword evidence="2 4" id="KW-0547">Nucleotide-binding</keyword>
<feature type="domain" description="FtsK" evidence="6">
    <location>
        <begin position="593"/>
        <end position="787"/>
    </location>
</feature>
<evidence type="ECO:0000256" key="2">
    <source>
        <dbReference type="ARBA" id="ARBA00022741"/>
    </source>
</evidence>
<keyword evidence="1" id="KW-0677">Repeat</keyword>
<evidence type="ECO:0000313" key="7">
    <source>
        <dbReference type="EMBL" id="MXP77398.1"/>
    </source>
</evidence>
<evidence type="ECO:0000256" key="4">
    <source>
        <dbReference type="PROSITE-ProRule" id="PRU00289"/>
    </source>
</evidence>
<dbReference type="InterPro" id="IPR002543">
    <property type="entry name" value="FtsK_dom"/>
</dbReference>
<feature type="transmembrane region" description="Helical" evidence="5">
    <location>
        <begin position="181"/>
        <end position="201"/>
    </location>
</feature>
<keyword evidence="3 4" id="KW-0067">ATP-binding</keyword>
<sequence>MKYLLTQTKDGYFEYPVPENVKKYKENIWLFRDGRQIFLLGGEEHIFKRRACVTISPGREALLQVHGLKSRFYIKGMQLFAEVRGEDHLYLNQRQLLKDSILQTGDILFLKNVKIVVWEEWISVKGAFTAYTTQLLECSLPQKPEDFPVYKRSPRLLKRPSDERFLIELPKEEEKGKKRGLFMAVLPPLAMTAVTLGIGLLMGRGMYLLVSSAATGMTAVFSAAQYVEEKRERKKKNKEQEERYMRYLWRRQKEIAAVYEREQEVYAYQYPDVSDLARMVGEYDSRIYERLASDDDFLTLSAGRFWGRTGFQIEGKETAWDAEGDRLTEAVKRLRKRYSMIERPRVIDLKKAHLGILGEKGALHQQIKILTIQIAFFHSYHDLRMIVVYDEEYEEEFSWMRWLPHMRIPSMNVLGMVHSERTREIVLGGMAQILKERREGKEELQHLPHYLFLVDEPSLIVNHGIMEYLAMNGEELGFSMIYTSDIRANLPEYIGTVLVLESFREGTLLLDVREYVKQKLSLYMAEKIDFEWMARDLSVLKHEQGAASFIPKKVSFFQLYGIVHPRELNVRRRWRESQSHKSLSVPIGMRSAGDILYLNLHEKAHGPHGIVAGTTGSGKSELLQSYILSLAVNFHPHEVGFLLIDYKGGGMANLFRRLPHHLGTITNLDGPGSMRALISVKAELSRRQRIFRSFQVNHINGYMRLFKEGQVLEPIPHIFIISDEFAELKKEQPDFMKELVTAARIGRSLGVHLILATQKPAGVVDEQIVSNSRFKLCMKVQSENDSKEILGTGDAAGITLPGRAYLKVGNNEIYELFQSALSGEAYREGSEEDRADDDHVCVVNSLGQGELLDQDLSGSREEYQARKTQLEVVIEYIRKEAVKNEIEEVKSPWLPPLGRILLSPYVNKGSKMKKGIVGDKRERAGEESEASGGKEDRNIWVRIGKMDLPEQQEQKELEHDFEKEGNLLYVASPGFGKTVFLTTVLTSLAISYDVDDLHFYILDYGNHGCLPLKEIPHTAEYISLADEERYIKFKKLMTEELAARKKLFAKYAAPSMEAYGEMSGKPLSFLIVAVDQFDVVKEAGIEEEEFFTKLTRDGAGLGIYTIVTAVRVNAIRQATLINFKKKIAGYVFDENEAVLTVGRSALKQTEIKGRVLVSGELVHEAQIYAMVPCKDKAAYSKKLKNLIQEIRKEAHGKEAPHIPVLPQVFFSYMLKEYADQVQGYLVGLDVEEVTARGFHSSAGMFVIIGNTGTGKTNILRVLADQAVSQGRTYIFDGKGMELYYYRQASNVLYVEGKKETEGFITEMSDELECRRRLVKKKLKECSGVSPKKLAEELPVCTILIDDLEDFTELLGADTDRAACMIREGLTLGIVCIITVHAAKSRGMSGMDKLVRQASNGLVLSSQGVVPIFPVPSMREYPRSGEGLLFKNGVYRRVCLPRYAQGKEFEGDREEKQENGRGNTY</sequence>
<dbReference type="Gene3D" id="3.40.50.300">
    <property type="entry name" value="P-loop containing nucleotide triphosphate hydrolases"/>
    <property type="match status" value="3"/>
</dbReference>
<dbReference type="Pfam" id="PF01580">
    <property type="entry name" value="FtsK_SpoIIIE"/>
    <property type="match status" value="2"/>
</dbReference>
<dbReference type="NCBIfam" id="TIGR03928">
    <property type="entry name" value="T7_EssCb_Firm"/>
    <property type="match status" value="1"/>
</dbReference>
<dbReference type="InterPro" id="IPR050206">
    <property type="entry name" value="FtsK/SpoIIIE/SftA"/>
</dbReference>
<dbReference type="PROSITE" id="PS50901">
    <property type="entry name" value="FTSK"/>
    <property type="match status" value="2"/>
</dbReference>
<feature type="binding site" evidence="4">
    <location>
        <begin position="613"/>
        <end position="620"/>
    </location>
    <ligand>
        <name>ATP</name>
        <dbReference type="ChEBI" id="CHEBI:30616"/>
    </ligand>
</feature>
<evidence type="ECO:0000313" key="8">
    <source>
        <dbReference type="Proteomes" id="UP000460412"/>
    </source>
</evidence>
<dbReference type="GO" id="GO:0005524">
    <property type="term" value="F:ATP binding"/>
    <property type="evidence" value="ECO:0007669"/>
    <property type="project" value="UniProtKB-UniRule"/>
</dbReference>
<dbReference type="PANTHER" id="PTHR22683:SF1">
    <property type="entry name" value="TYPE VII SECRETION SYSTEM PROTEIN ESSC"/>
    <property type="match status" value="1"/>
</dbReference>
<keyword evidence="5" id="KW-1133">Transmembrane helix</keyword>
<dbReference type="Proteomes" id="UP000460412">
    <property type="component" value="Unassembled WGS sequence"/>
</dbReference>
<dbReference type="CDD" id="cd01127">
    <property type="entry name" value="TrwB_TraG_TraD_VirD4"/>
    <property type="match status" value="1"/>
</dbReference>
<protein>
    <submittedName>
        <fullName evidence="7">Type VII secretion protein EssC</fullName>
    </submittedName>
</protein>
<feature type="binding site" evidence="4">
    <location>
        <begin position="971"/>
        <end position="978"/>
    </location>
    <ligand>
        <name>ATP</name>
        <dbReference type="ChEBI" id="CHEBI:30616"/>
    </ligand>
</feature>
<evidence type="ECO:0000256" key="5">
    <source>
        <dbReference type="SAM" id="Phobius"/>
    </source>
</evidence>
<dbReference type="SUPFAM" id="SSF52540">
    <property type="entry name" value="P-loop containing nucleoside triphosphate hydrolases"/>
    <property type="match status" value="2"/>
</dbReference>
<evidence type="ECO:0000256" key="1">
    <source>
        <dbReference type="ARBA" id="ARBA00022737"/>
    </source>
</evidence>
<dbReference type="PANTHER" id="PTHR22683">
    <property type="entry name" value="SPORULATION PROTEIN RELATED"/>
    <property type="match status" value="1"/>
</dbReference>
<comment type="caution">
    <text evidence="7">The sequence shown here is derived from an EMBL/GenBank/DDBJ whole genome shotgun (WGS) entry which is preliminary data.</text>
</comment>
<accession>A0A7X3SKB0</accession>
<dbReference type="RefSeq" id="WP_159752697.1">
    <property type="nucleotide sequence ID" value="NZ_WUQX01000001.1"/>
</dbReference>
<keyword evidence="5" id="KW-0472">Membrane</keyword>
<reference evidence="7 8" key="1">
    <citation type="submission" date="2019-12" db="EMBL/GenBank/DDBJ databases">
        <title>Sporaefaciens musculi gen. nov., sp. nov., a novel bacterium isolated from the caecum of an obese mouse.</title>
        <authorList>
            <person name="Rasmussen T.S."/>
            <person name="Streidl T."/>
            <person name="Hitch T.C.A."/>
            <person name="Wortmann E."/>
            <person name="Deptula P."/>
            <person name="Hansen M."/>
            <person name="Nielsen D.S."/>
            <person name="Clavel T."/>
            <person name="Vogensen F.K."/>
        </authorList>
    </citation>
    <scope>NUCLEOTIDE SEQUENCE [LARGE SCALE GENOMIC DNA]</scope>
    <source>
        <strain evidence="7 8">WCA-9-b2</strain>
    </source>
</reference>
<dbReference type="EMBL" id="WUQX01000001">
    <property type="protein sequence ID" value="MXP77398.1"/>
    <property type="molecule type" value="Genomic_DNA"/>
</dbReference>
<dbReference type="GO" id="GO:0016020">
    <property type="term" value="C:membrane"/>
    <property type="evidence" value="ECO:0007669"/>
    <property type="project" value="UniProtKB-SubCell"/>
</dbReference>